<dbReference type="Proteomes" id="UP001597199">
    <property type="component" value="Unassembled WGS sequence"/>
</dbReference>
<gene>
    <name evidence="1" type="ORF">ACFQ41_04805</name>
</gene>
<organism evidence="1 2">
    <name type="scientific">Lacticaseibacillus suilingensis</name>
    <dbReference type="NCBI Taxonomy" id="2799577"/>
    <lineage>
        <taxon>Bacteria</taxon>
        <taxon>Bacillati</taxon>
        <taxon>Bacillota</taxon>
        <taxon>Bacilli</taxon>
        <taxon>Lactobacillales</taxon>
        <taxon>Lactobacillaceae</taxon>
        <taxon>Lacticaseibacillus</taxon>
    </lineage>
</organism>
<dbReference type="InterPro" id="IPR029063">
    <property type="entry name" value="SAM-dependent_MTases_sf"/>
</dbReference>
<proteinExistence type="predicted"/>
<evidence type="ECO:0008006" key="3">
    <source>
        <dbReference type="Google" id="ProtNLM"/>
    </source>
</evidence>
<dbReference type="EMBL" id="JBHTOA010000020">
    <property type="protein sequence ID" value="MFD1398619.1"/>
    <property type="molecule type" value="Genomic_DNA"/>
</dbReference>
<keyword evidence="2" id="KW-1185">Reference proteome</keyword>
<evidence type="ECO:0000313" key="2">
    <source>
        <dbReference type="Proteomes" id="UP001597199"/>
    </source>
</evidence>
<sequence>MDINAMLGVRESYQAPTALMKVLLDNEQRPAFVQDYRDSLPDLEHEHLREYFMDNQSDRKGDKQDYTPDAIGEIITGILGQRDQVLDIAGGIGGLTIHQWGANHKGTYVVEEISSASLPFLLLNMLAREINATVVNGDSLERTAKAVYQVEGNSLRMLPKTPDTLKEYELRGWVDEL</sequence>
<accession>A0ABW4BEA5</accession>
<comment type="caution">
    <text evidence="1">The sequence shown here is derived from an EMBL/GenBank/DDBJ whole genome shotgun (WGS) entry which is preliminary data.</text>
</comment>
<reference evidence="2" key="1">
    <citation type="journal article" date="2019" name="Int. J. Syst. Evol. Microbiol.">
        <title>The Global Catalogue of Microorganisms (GCM) 10K type strain sequencing project: providing services to taxonomists for standard genome sequencing and annotation.</title>
        <authorList>
            <consortium name="The Broad Institute Genomics Platform"/>
            <consortium name="The Broad Institute Genome Sequencing Center for Infectious Disease"/>
            <person name="Wu L."/>
            <person name="Ma J."/>
        </authorList>
    </citation>
    <scope>NUCLEOTIDE SEQUENCE [LARGE SCALE GENOMIC DNA]</scope>
    <source>
        <strain evidence="2">CCM 9110</strain>
    </source>
</reference>
<evidence type="ECO:0000313" key="1">
    <source>
        <dbReference type="EMBL" id="MFD1398619.1"/>
    </source>
</evidence>
<name>A0ABW4BEA5_9LACO</name>
<dbReference type="SUPFAM" id="SSF53335">
    <property type="entry name" value="S-adenosyl-L-methionine-dependent methyltransferases"/>
    <property type="match status" value="1"/>
</dbReference>
<protein>
    <recommendedName>
        <fullName evidence="3">DNA methylase adenine-specific domain-containing protein</fullName>
    </recommendedName>
</protein>
<dbReference type="RefSeq" id="WP_204119408.1">
    <property type="nucleotide sequence ID" value="NZ_BOLV01000015.1"/>
</dbReference>